<name>A0A166NH71_EXIGL</name>
<sequence>MATTKRKPRGSLVPSQGSTPAPKTPDQDVAQSSEDDEDIKELKKRLAAAERKKKNKKKKSKDAVAAKEAAAEREWLRSSTNGTSPPPIELSDASPEPRQRKPRSDEEYESGKDGGRSSDQDSIPAATTRGGKKKSPKKRKRSSNADSGDDGKDGDNEHEAEGNRSKKTNTTTATPGPQVVVGETRDVRTTVSGAPRAKRAKVVEKPSMGPSPATEQPPSTPANTSRVKALVDSQGNPVTPYERKVNPRAPNKPRGDDFSPSSRDLTNDLRIDFVVAMMTKNAFMTEQEAIAAVDGLLKVRVEKAEPGSKLERRGIRYDSVEEARQDYRNAVKNVAPAFRGHCVEAAEGLIKPKFIDPLLRKFKKVDERKEAVVKLTTKGAFHFEDPEKREGFLANEIVPDLFAAVFLRPKSGGKNRQPLAFGPHLATFKPVPNHLLAFLVTAIECALRHWSTGAFVDELFQAKVYDKIYDDHLSSIEKIEFQAPDYMRELKEDIWTSACESAGVQASIIVWEDDDTGYVDDDAVETLTRRKKTTAD</sequence>
<feature type="compositionally biased region" description="Basic residues" evidence="1">
    <location>
        <begin position="130"/>
        <end position="142"/>
    </location>
</feature>
<evidence type="ECO:0000313" key="4">
    <source>
        <dbReference type="Proteomes" id="UP000077266"/>
    </source>
</evidence>
<dbReference type="AlphaFoldDB" id="A0A166NH71"/>
<feature type="compositionally biased region" description="Basic and acidic residues" evidence="1">
    <location>
        <begin position="61"/>
        <end position="76"/>
    </location>
</feature>
<keyword evidence="4" id="KW-1185">Reference proteome</keyword>
<dbReference type="Pfam" id="PF20149">
    <property type="entry name" value="DUF6532"/>
    <property type="match status" value="1"/>
</dbReference>
<dbReference type="Proteomes" id="UP000077266">
    <property type="component" value="Unassembled WGS sequence"/>
</dbReference>
<dbReference type="EMBL" id="KV426669">
    <property type="protein sequence ID" value="KZV79161.1"/>
    <property type="molecule type" value="Genomic_DNA"/>
</dbReference>
<feature type="compositionally biased region" description="Polar residues" evidence="1">
    <location>
        <begin position="213"/>
        <end position="226"/>
    </location>
</feature>
<gene>
    <name evidence="3" type="ORF">EXIGLDRAFT_707518</name>
</gene>
<accession>A0A166NH71</accession>
<feature type="compositionally biased region" description="Basic and acidic residues" evidence="1">
    <location>
        <begin position="95"/>
        <end position="119"/>
    </location>
</feature>
<evidence type="ECO:0000313" key="3">
    <source>
        <dbReference type="EMBL" id="KZV79161.1"/>
    </source>
</evidence>
<organism evidence="3 4">
    <name type="scientific">Exidia glandulosa HHB12029</name>
    <dbReference type="NCBI Taxonomy" id="1314781"/>
    <lineage>
        <taxon>Eukaryota</taxon>
        <taxon>Fungi</taxon>
        <taxon>Dikarya</taxon>
        <taxon>Basidiomycota</taxon>
        <taxon>Agaricomycotina</taxon>
        <taxon>Agaricomycetes</taxon>
        <taxon>Auriculariales</taxon>
        <taxon>Exidiaceae</taxon>
        <taxon>Exidia</taxon>
    </lineage>
</organism>
<dbReference type="OrthoDB" id="3257342at2759"/>
<evidence type="ECO:0000259" key="2">
    <source>
        <dbReference type="Pfam" id="PF20149"/>
    </source>
</evidence>
<feature type="compositionally biased region" description="Basic residues" evidence="1">
    <location>
        <begin position="42"/>
        <end position="60"/>
    </location>
</feature>
<reference evidence="3 4" key="1">
    <citation type="journal article" date="2016" name="Mol. Biol. Evol.">
        <title>Comparative Genomics of Early-Diverging Mushroom-Forming Fungi Provides Insights into the Origins of Lignocellulose Decay Capabilities.</title>
        <authorList>
            <person name="Nagy L.G."/>
            <person name="Riley R."/>
            <person name="Tritt A."/>
            <person name="Adam C."/>
            <person name="Daum C."/>
            <person name="Floudas D."/>
            <person name="Sun H."/>
            <person name="Yadav J.S."/>
            <person name="Pangilinan J."/>
            <person name="Larsson K.H."/>
            <person name="Matsuura K."/>
            <person name="Barry K."/>
            <person name="Labutti K."/>
            <person name="Kuo R."/>
            <person name="Ohm R.A."/>
            <person name="Bhattacharya S.S."/>
            <person name="Shirouzu T."/>
            <person name="Yoshinaga Y."/>
            <person name="Martin F.M."/>
            <person name="Grigoriev I.V."/>
            <person name="Hibbett D.S."/>
        </authorList>
    </citation>
    <scope>NUCLEOTIDE SEQUENCE [LARGE SCALE GENOMIC DNA]</scope>
    <source>
        <strain evidence="3 4">HHB12029</strain>
    </source>
</reference>
<feature type="compositionally biased region" description="Basic and acidic residues" evidence="1">
    <location>
        <begin position="149"/>
        <end position="164"/>
    </location>
</feature>
<evidence type="ECO:0000256" key="1">
    <source>
        <dbReference type="SAM" id="MobiDB-lite"/>
    </source>
</evidence>
<dbReference type="InParanoid" id="A0A166NH71"/>
<feature type="region of interest" description="Disordered" evidence="1">
    <location>
        <begin position="1"/>
        <end position="263"/>
    </location>
</feature>
<feature type="domain" description="DUF6532" evidence="2">
    <location>
        <begin position="272"/>
        <end position="479"/>
    </location>
</feature>
<dbReference type="InterPro" id="IPR045341">
    <property type="entry name" value="DUF6532"/>
</dbReference>
<proteinExistence type="predicted"/>
<protein>
    <recommendedName>
        <fullName evidence="2">DUF6532 domain-containing protein</fullName>
    </recommendedName>
</protein>